<comment type="caution">
    <text evidence="2">The sequence shown here is derived from an EMBL/GenBank/DDBJ whole genome shotgun (WGS) entry which is preliminary data.</text>
</comment>
<accession>A0ABQ6IC10</accession>
<proteinExistence type="predicted"/>
<evidence type="ECO:0000313" key="2">
    <source>
        <dbReference type="EMBL" id="GMA35364.1"/>
    </source>
</evidence>
<feature type="region of interest" description="Disordered" evidence="1">
    <location>
        <begin position="96"/>
        <end position="134"/>
    </location>
</feature>
<keyword evidence="3" id="KW-1185">Reference proteome</keyword>
<evidence type="ECO:0000313" key="3">
    <source>
        <dbReference type="Proteomes" id="UP001157125"/>
    </source>
</evidence>
<evidence type="ECO:0000256" key="1">
    <source>
        <dbReference type="SAM" id="MobiDB-lite"/>
    </source>
</evidence>
<sequence>MPTARDARGLPAISARLAVRDGATTGHGAHLRPHLLEERSPILLDRHRHECGVVAVEPGRHGIGHMGEFALHPVAPPHGCADLARHLGERAKARRAHHTVVGARDHAKAPERGGIGLRDEGTTHAGKATPGRHHLRPSVCPGNAPVQASCCCAFRSSA</sequence>
<dbReference type="Proteomes" id="UP001157125">
    <property type="component" value="Unassembled WGS sequence"/>
</dbReference>
<dbReference type="EMBL" id="BSUN01000001">
    <property type="protein sequence ID" value="GMA35364.1"/>
    <property type="molecule type" value="Genomic_DNA"/>
</dbReference>
<gene>
    <name evidence="2" type="ORF">GCM10025876_15680</name>
</gene>
<name>A0ABQ6IC10_9MICO</name>
<reference evidence="3" key="1">
    <citation type="journal article" date="2019" name="Int. J. Syst. Evol. Microbiol.">
        <title>The Global Catalogue of Microorganisms (GCM) 10K type strain sequencing project: providing services to taxonomists for standard genome sequencing and annotation.</title>
        <authorList>
            <consortium name="The Broad Institute Genomics Platform"/>
            <consortium name="The Broad Institute Genome Sequencing Center for Infectious Disease"/>
            <person name="Wu L."/>
            <person name="Ma J."/>
        </authorList>
    </citation>
    <scope>NUCLEOTIDE SEQUENCE [LARGE SCALE GENOMIC DNA]</scope>
    <source>
        <strain evidence="3">NBRC 112299</strain>
    </source>
</reference>
<feature type="compositionally biased region" description="Basic and acidic residues" evidence="1">
    <location>
        <begin position="103"/>
        <end position="122"/>
    </location>
</feature>
<protein>
    <submittedName>
        <fullName evidence="2">Uncharacterized protein</fullName>
    </submittedName>
</protein>
<organism evidence="2 3">
    <name type="scientific">Demequina litorisediminis</name>
    <dbReference type="NCBI Taxonomy" id="1849022"/>
    <lineage>
        <taxon>Bacteria</taxon>
        <taxon>Bacillati</taxon>
        <taxon>Actinomycetota</taxon>
        <taxon>Actinomycetes</taxon>
        <taxon>Micrococcales</taxon>
        <taxon>Demequinaceae</taxon>
        <taxon>Demequina</taxon>
    </lineage>
</organism>